<name>A0A9W9PG89_9EURO</name>
<keyword evidence="2" id="KW-0472">Membrane</keyword>
<evidence type="ECO:0000313" key="4">
    <source>
        <dbReference type="Proteomes" id="UP001150941"/>
    </source>
</evidence>
<feature type="transmembrane region" description="Helical" evidence="2">
    <location>
        <begin position="78"/>
        <end position="99"/>
    </location>
</feature>
<keyword evidence="2" id="KW-1133">Transmembrane helix</keyword>
<keyword evidence="4" id="KW-1185">Reference proteome</keyword>
<evidence type="ECO:0000256" key="2">
    <source>
        <dbReference type="SAM" id="Phobius"/>
    </source>
</evidence>
<sequence>MAESSATVEEGASSENPLAGMIDPTAVRLAYKRMPNTGDKALPQNPKNMPEGIRRTYDLEMNELIAVINCRVKFRKQFLDIFCGYLSAVYALSSLMTIWTRRSASPTDQVR</sequence>
<reference evidence="3" key="1">
    <citation type="submission" date="2022-11" db="EMBL/GenBank/DDBJ databases">
        <authorList>
            <person name="Petersen C."/>
        </authorList>
    </citation>
    <scope>NUCLEOTIDE SEQUENCE</scope>
    <source>
        <strain evidence="3">IBT 19713</strain>
    </source>
</reference>
<dbReference type="GeneID" id="83197778"/>
<evidence type="ECO:0000256" key="1">
    <source>
        <dbReference type="SAM" id="MobiDB-lite"/>
    </source>
</evidence>
<feature type="region of interest" description="Disordered" evidence="1">
    <location>
        <begin position="1"/>
        <end position="20"/>
    </location>
</feature>
<dbReference type="RefSeq" id="XP_058333616.1">
    <property type="nucleotide sequence ID" value="XM_058470475.1"/>
</dbReference>
<comment type="caution">
    <text evidence="3">The sequence shown here is derived from an EMBL/GenBank/DDBJ whole genome shotgun (WGS) entry which is preliminary data.</text>
</comment>
<proteinExistence type="predicted"/>
<reference evidence="3" key="2">
    <citation type="journal article" date="2023" name="IMA Fungus">
        <title>Comparative genomic study of the Penicillium genus elucidates a diverse pangenome and 15 lateral gene transfer events.</title>
        <authorList>
            <person name="Petersen C."/>
            <person name="Sorensen T."/>
            <person name="Nielsen M.R."/>
            <person name="Sondergaard T.E."/>
            <person name="Sorensen J.L."/>
            <person name="Fitzpatrick D.A."/>
            <person name="Frisvad J.C."/>
            <person name="Nielsen K.L."/>
        </authorList>
    </citation>
    <scope>NUCLEOTIDE SEQUENCE</scope>
    <source>
        <strain evidence="3">IBT 19713</strain>
    </source>
</reference>
<gene>
    <name evidence="3" type="ORF">N7468_001178</name>
</gene>
<dbReference type="Proteomes" id="UP001150941">
    <property type="component" value="Unassembled WGS sequence"/>
</dbReference>
<keyword evidence="2" id="KW-0812">Transmembrane</keyword>
<organism evidence="3 4">
    <name type="scientific">Penicillium chermesinum</name>
    <dbReference type="NCBI Taxonomy" id="63820"/>
    <lineage>
        <taxon>Eukaryota</taxon>
        <taxon>Fungi</taxon>
        <taxon>Dikarya</taxon>
        <taxon>Ascomycota</taxon>
        <taxon>Pezizomycotina</taxon>
        <taxon>Eurotiomycetes</taxon>
        <taxon>Eurotiomycetidae</taxon>
        <taxon>Eurotiales</taxon>
        <taxon>Aspergillaceae</taxon>
        <taxon>Penicillium</taxon>
    </lineage>
</organism>
<accession>A0A9W9PG89</accession>
<evidence type="ECO:0000313" key="3">
    <source>
        <dbReference type="EMBL" id="KAJ5246195.1"/>
    </source>
</evidence>
<protein>
    <submittedName>
        <fullName evidence="3">Uncharacterized protein</fullName>
    </submittedName>
</protein>
<dbReference type="EMBL" id="JAPQKS010000002">
    <property type="protein sequence ID" value="KAJ5246195.1"/>
    <property type="molecule type" value="Genomic_DNA"/>
</dbReference>
<dbReference type="AlphaFoldDB" id="A0A9W9PG89"/>